<feature type="region of interest" description="Disordered" evidence="1">
    <location>
        <begin position="83"/>
        <end position="107"/>
    </location>
</feature>
<sequence length="107" mass="11574">MWTHQQRPQVRQQIQFGLDVTGDGGVPVGHLPLDGNAGEVNSHLEIFKIWARTVPKGKLLYIADTKLDAPATHLANSARKGQFLSGGAPRSYGPTKSSARWNVGSTI</sequence>
<name>A0AAU7CCC0_9BACT</name>
<feature type="compositionally biased region" description="Polar residues" evidence="1">
    <location>
        <begin position="94"/>
        <end position="107"/>
    </location>
</feature>
<proteinExistence type="predicted"/>
<dbReference type="AlphaFoldDB" id="A0AAU7CCC0"/>
<evidence type="ECO:0000256" key="1">
    <source>
        <dbReference type="SAM" id="MobiDB-lite"/>
    </source>
</evidence>
<gene>
    <name evidence="2" type="ORF">V5E97_31845</name>
</gene>
<protein>
    <recommendedName>
        <fullName evidence="3">Transposase</fullName>
    </recommendedName>
</protein>
<accession>A0AAU7CCC0</accession>
<evidence type="ECO:0000313" key="2">
    <source>
        <dbReference type="EMBL" id="XBH02871.1"/>
    </source>
</evidence>
<dbReference type="EMBL" id="CP155447">
    <property type="protein sequence ID" value="XBH02871.1"/>
    <property type="molecule type" value="Genomic_DNA"/>
</dbReference>
<dbReference type="RefSeq" id="WP_406695612.1">
    <property type="nucleotide sequence ID" value="NZ_CP155447.1"/>
</dbReference>
<evidence type="ECO:0008006" key="3">
    <source>
        <dbReference type="Google" id="ProtNLM"/>
    </source>
</evidence>
<organism evidence="2">
    <name type="scientific">Singulisphaera sp. Ch08</name>
    <dbReference type="NCBI Taxonomy" id="3120278"/>
    <lineage>
        <taxon>Bacteria</taxon>
        <taxon>Pseudomonadati</taxon>
        <taxon>Planctomycetota</taxon>
        <taxon>Planctomycetia</taxon>
        <taxon>Isosphaerales</taxon>
        <taxon>Isosphaeraceae</taxon>
        <taxon>Singulisphaera</taxon>
    </lineage>
</organism>
<reference evidence="2" key="1">
    <citation type="submission" date="2024-05" db="EMBL/GenBank/DDBJ databases">
        <title>Planctomycetes of the genus Singulisphaera possess chitinolytic capabilities.</title>
        <authorList>
            <person name="Ivanova A."/>
        </authorList>
    </citation>
    <scope>NUCLEOTIDE SEQUENCE</scope>
    <source>
        <strain evidence="2">Ch08T</strain>
    </source>
</reference>